<keyword evidence="2" id="KW-1185">Reference proteome</keyword>
<reference evidence="1" key="1">
    <citation type="submission" date="2023-05" db="EMBL/GenBank/DDBJ databases">
        <authorList>
            <person name="Stuckert A."/>
        </authorList>
    </citation>
    <scope>NUCLEOTIDE SEQUENCE</scope>
</reference>
<sequence>MTPSTLACGAGLMVALLDVMEKSVGGGVRGWGEDWELSFGKVQFEEME</sequence>
<evidence type="ECO:0000313" key="1">
    <source>
        <dbReference type="EMBL" id="CAI9562864.1"/>
    </source>
</evidence>
<evidence type="ECO:0000313" key="2">
    <source>
        <dbReference type="Proteomes" id="UP001162483"/>
    </source>
</evidence>
<accession>A0ABN9CSZ4</accession>
<dbReference type="EMBL" id="CATNWA010012115">
    <property type="protein sequence ID" value="CAI9562864.1"/>
    <property type="molecule type" value="Genomic_DNA"/>
</dbReference>
<comment type="caution">
    <text evidence="1">The sequence shown here is derived from an EMBL/GenBank/DDBJ whole genome shotgun (WGS) entry which is preliminary data.</text>
</comment>
<organism evidence="1 2">
    <name type="scientific">Staurois parvus</name>
    <dbReference type="NCBI Taxonomy" id="386267"/>
    <lineage>
        <taxon>Eukaryota</taxon>
        <taxon>Metazoa</taxon>
        <taxon>Chordata</taxon>
        <taxon>Craniata</taxon>
        <taxon>Vertebrata</taxon>
        <taxon>Euteleostomi</taxon>
        <taxon>Amphibia</taxon>
        <taxon>Batrachia</taxon>
        <taxon>Anura</taxon>
        <taxon>Neobatrachia</taxon>
        <taxon>Ranoidea</taxon>
        <taxon>Ranidae</taxon>
        <taxon>Staurois</taxon>
    </lineage>
</organism>
<gene>
    <name evidence="1" type="ORF">SPARVUS_LOCUS5670625</name>
</gene>
<dbReference type="Proteomes" id="UP001162483">
    <property type="component" value="Unassembled WGS sequence"/>
</dbReference>
<proteinExistence type="predicted"/>
<protein>
    <submittedName>
        <fullName evidence="1">Uncharacterized protein</fullName>
    </submittedName>
</protein>
<name>A0ABN9CSZ4_9NEOB</name>